<gene>
    <name evidence="2" type="ORF">ACFQ14_12635</name>
</gene>
<evidence type="ECO:0000313" key="2">
    <source>
        <dbReference type="EMBL" id="MFD0917259.1"/>
    </source>
</evidence>
<proteinExistence type="predicted"/>
<name>A0ABW3FFK3_9HYPH</name>
<evidence type="ECO:0000313" key="3">
    <source>
        <dbReference type="Proteomes" id="UP001597101"/>
    </source>
</evidence>
<dbReference type="EMBL" id="JBHTJV010000010">
    <property type="protein sequence ID" value="MFD0917259.1"/>
    <property type="molecule type" value="Genomic_DNA"/>
</dbReference>
<reference evidence="3" key="1">
    <citation type="journal article" date="2019" name="Int. J. Syst. Evol. Microbiol.">
        <title>The Global Catalogue of Microorganisms (GCM) 10K type strain sequencing project: providing services to taxonomists for standard genome sequencing and annotation.</title>
        <authorList>
            <consortium name="The Broad Institute Genomics Platform"/>
            <consortium name="The Broad Institute Genome Sequencing Center for Infectious Disease"/>
            <person name="Wu L."/>
            <person name="Ma J."/>
        </authorList>
    </citation>
    <scope>NUCLEOTIDE SEQUENCE [LARGE SCALE GENOMIC DNA]</scope>
    <source>
        <strain evidence="3">CCUG 60023</strain>
    </source>
</reference>
<dbReference type="Proteomes" id="UP001597101">
    <property type="component" value="Unassembled WGS sequence"/>
</dbReference>
<feature type="region of interest" description="Disordered" evidence="1">
    <location>
        <begin position="1"/>
        <end position="22"/>
    </location>
</feature>
<protein>
    <submittedName>
        <fullName evidence="2">Uncharacterized protein</fullName>
    </submittedName>
</protein>
<sequence length="123" mass="13863">MTVIADQKQLSDETETVDEKRGTTPTLLIDYKKYESMLDESDLSEDQKREFLETLWSVIVGFVDLGFGVHPLQQCGDGDCEQHLDLSSLMADDVVSSFKGIPKYEFTEAADRPTDAHAERKES</sequence>
<accession>A0ABW3FFK3</accession>
<evidence type="ECO:0000256" key="1">
    <source>
        <dbReference type="SAM" id="MobiDB-lite"/>
    </source>
</evidence>
<keyword evidence="3" id="KW-1185">Reference proteome</keyword>
<comment type="caution">
    <text evidence="2">The sequence shown here is derived from an EMBL/GenBank/DDBJ whole genome shotgun (WGS) entry which is preliminary data.</text>
</comment>
<organism evidence="2 3">
    <name type="scientific">Pseudahrensia aquimaris</name>
    <dbReference type="NCBI Taxonomy" id="744461"/>
    <lineage>
        <taxon>Bacteria</taxon>
        <taxon>Pseudomonadati</taxon>
        <taxon>Pseudomonadota</taxon>
        <taxon>Alphaproteobacteria</taxon>
        <taxon>Hyphomicrobiales</taxon>
        <taxon>Ahrensiaceae</taxon>
        <taxon>Pseudahrensia</taxon>
    </lineage>
</organism>
<dbReference type="RefSeq" id="WP_377213117.1">
    <property type="nucleotide sequence ID" value="NZ_JBHTJV010000010.1"/>
</dbReference>